<accession>A0A1X6PGG2</accession>
<organism evidence="1 2">
    <name type="scientific">Porphyra umbilicalis</name>
    <name type="common">Purple laver</name>
    <name type="synonym">Red alga</name>
    <dbReference type="NCBI Taxonomy" id="2786"/>
    <lineage>
        <taxon>Eukaryota</taxon>
        <taxon>Rhodophyta</taxon>
        <taxon>Bangiophyceae</taxon>
        <taxon>Bangiales</taxon>
        <taxon>Bangiaceae</taxon>
        <taxon>Porphyra</taxon>
    </lineage>
</organism>
<dbReference type="Proteomes" id="UP000218209">
    <property type="component" value="Unassembled WGS sequence"/>
</dbReference>
<dbReference type="AlphaFoldDB" id="A0A1X6PGG2"/>
<proteinExistence type="predicted"/>
<keyword evidence="2" id="KW-1185">Reference proteome</keyword>
<evidence type="ECO:0000313" key="2">
    <source>
        <dbReference type="Proteomes" id="UP000218209"/>
    </source>
</evidence>
<reference evidence="1 2" key="1">
    <citation type="submission" date="2017-03" db="EMBL/GenBank/DDBJ databases">
        <title>WGS assembly of Porphyra umbilicalis.</title>
        <authorList>
            <person name="Brawley S.H."/>
            <person name="Blouin N.A."/>
            <person name="Ficko-Blean E."/>
            <person name="Wheeler G.L."/>
            <person name="Lohr M."/>
            <person name="Goodson H.V."/>
            <person name="Jenkins J.W."/>
            <person name="Blaby-Haas C.E."/>
            <person name="Helliwell K.E."/>
            <person name="Chan C."/>
            <person name="Marriage T."/>
            <person name="Bhattacharya D."/>
            <person name="Klein A.S."/>
            <person name="Badis Y."/>
            <person name="Brodie J."/>
            <person name="Cao Y."/>
            <person name="Collen J."/>
            <person name="Dittami S.M."/>
            <person name="Gachon C.M."/>
            <person name="Green B.R."/>
            <person name="Karpowicz S."/>
            <person name="Kim J.W."/>
            <person name="Kudahl U."/>
            <person name="Lin S."/>
            <person name="Michel G."/>
            <person name="Mittag M."/>
            <person name="Olson B.J."/>
            <person name="Pangilinan J."/>
            <person name="Peng Y."/>
            <person name="Qiu H."/>
            <person name="Shu S."/>
            <person name="Singer J.T."/>
            <person name="Smith A.G."/>
            <person name="Sprecher B.N."/>
            <person name="Wagner V."/>
            <person name="Wang W."/>
            <person name="Wang Z.-Y."/>
            <person name="Yan J."/>
            <person name="Yarish C."/>
            <person name="Zoeuner-Riek S."/>
            <person name="Zhuang Y."/>
            <person name="Zou Y."/>
            <person name="Lindquist E.A."/>
            <person name="Grimwood J."/>
            <person name="Barry K."/>
            <person name="Rokhsar D.S."/>
            <person name="Schmutz J."/>
            <person name="Stiller J.W."/>
            <person name="Grossman A.R."/>
            <person name="Prochnik S.E."/>
        </authorList>
    </citation>
    <scope>NUCLEOTIDE SEQUENCE [LARGE SCALE GENOMIC DNA]</scope>
    <source>
        <strain evidence="1">4086291</strain>
    </source>
</reference>
<evidence type="ECO:0000313" key="1">
    <source>
        <dbReference type="EMBL" id="OSX79941.1"/>
    </source>
</evidence>
<sequence>MQAKISALEEELTVARASVTGLNALQAAVKQEEFVLGKALQGSLRSRLLEKARACPPVRRSVGHKPKTTMVVEVEAVLRAVVQFVAMTEVACSHYRKQALSVRTVKLPDRASMYHAMRMNPSMVEAVQSRVFKRQDGSKTTRILMEHCTTEEGKIVYVVSRGVETATVASRQSEEYDPRRKCFVNPLVKSSVAVTELPDDLLVSSGALTWKESRSSKWQLEDLGDLVSGKVSVVVPISVVQGDGGDVTALLL</sequence>
<name>A0A1X6PGG2_PORUM</name>
<protein>
    <submittedName>
        <fullName evidence="1">Uncharacterized protein</fullName>
    </submittedName>
</protein>
<gene>
    <name evidence="1" type="ORF">BU14_0068s0036</name>
</gene>
<dbReference type="EMBL" id="KV918784">
    <property type="protein sequence ID" value="OSX79941.1"/>
    <property type="molecule type" value="Genomic_DNA"/>
</dbReference>